<name>A0A3P8VJ08_CYNSE</name>
<dbReference type="Ensembl" id="ENSCSET00000012588.1">
    <property type="protein sequence ID" value="ENSCSEP00000012440.1"/>
    <property type="gene ID" value="ENSCSEG00000008021.1"/>
</dbReference>
<dbReference type="Proteomes" id="UP000265120">
    <property type="component" value="Unassembled WGS sequence"/>
</dbReference>
<organism evidence="1 2">
    <name type="scientific">Cynoglossus semilaevis</name>
    <name type="common">Tongue sole</name>
    <dbReference type="NCBI Taxonomy" id="244447"/>
    <lineage>
        <taxon>Eukaryota</taxon>
        <taxon>Metazoa</taxon>
        <taxon>Chordata</taxon>
        <taxon>Craniata</taxon>
        <taxon>Vertebrata</taxon>
        <taxon>Euteleostomi</taxon>
        <taxon>Actinopterygii</taxon>
        <taxon>Neopterygii</taxon>
        <taxon>Teleostei</taxon>
        <taxon>Neoteleostei</taxon>
        <taxon>Acanthomorphata</taxon>
        <taxon>Carangaria</taxon>
        <taxon>Pleuronectiformes</taxon>
        <taxon>Pleuronectoidei</taxon>
        <taxon>Cynoglossidae</taxon>
        <taxon>Cynoglossinae</taxon>
        <taxon>Cynoglossus</taxon>
    </lineage>
</organism>
<evidence type="ECO:0000313" key="1">
    <source>
        <dbReference type="Ensembl" id="ENSCSEP00000012440.1"/>
    </source>
</evidence>
<dbReference type="AlphaFoldDB" id="A0A3P8VJ08"/>
<sequence length="56" mass="6302">MDIFCFEGLIHQNSPLYQYLHDLGHTDFEACPTATSLSLSWDFPNLSCNGLNVIIV</sequence>
<reference evidence="1" key="2">
    <citation type="submission" date="2025-09" db="UniProtKB">
        <authorList>
            <consortium name="Ensembl"/>
        </authorList>
    </citation>
    <scope>IDENTIFICATION</scope>
</reference>
<proteinExistence type="predicted"/>
<accession>A0A3P8VJ08</accession>
<protein>
    <submittedName>
        <fullName evidence="1">Uncharacterized protein</fullName>
    </submittedName>
</protein>
<reference evidence="1" key="1">
    <citation type="submission" date="2025-08" db="UniProtKB">
        <authorList>
            <consortium name="Ensembl"/>
        </authorList>
    </citation>
    <scope>IDENTIFICATION</scope>
</reference>
<keyword evidence="2" id="KW-1185">Reference proteome</keyword>
<evidence type="ECO:0000313" key="2">
    <source>
        <dbReference type="Proteomes" id="UP000265120"/>
    </source>
</evidence>